<dbReference type="AlphaFoldDB" id="F4RYD8"/>
<dbReference type="Proteomes" id="UP000001072">
    <property type="component" value="Unassembled WGS sequence"/>
</dbReference>
<dbReference type="KEGG" id="mlr:MELLADRAFT_91255"/>
<gene>
    <name evidence="2" type="ORF">MELLADRAFT_91255</name>
</gene>
<dbReference type="InParanoid" id="F4RYD8"/>
<dbReference type="EMBL" id="GL883130">
    <property type="protein sequence ID" value="EGG02450.1"/>
    <property type="molecule type" value="Genomic_DNA"/>
</dbReference>
<reference evidence="3" key="1">
    <citation type="journal article" date="2011" name="Proc. Natl. Acad. Sci. U.S.A.">
        <title>Obligate biotrophy features unraveled by the genomic analysis of rust fungi.</title>
        <authorList>
            <person name="Duplessis S."/>
            <person name="Cuomo C.A."/>
            <person name="Lin Y.-C."/>
            <person name="Aerts A."/>
            <person name="Tisserant E."/>
            <person name="Veneault-Fourrey C."/>
            <person name="Joly D.L."/>
            <person name="Hacquard S."/>
            <person name="Amselem J."/>
            <person name="Cantarel B.L."/>
            <person name="Chiu R."/>
            <person name="Coutinho P.M."/>
            <person name="Feau N."/>
            <person name="Field M."/>
            <person name="Frey P."/>
            <person name="Gelhaye E."/>
            <person name="Goldberg J."/>
            <person name="Grabherr M.G."/>
            <person name="Kodira C.D."/>
            <person name="Kohler A."/>
            <person name="Kuees U."/>
            <person name="Lindquist E.A."/>
            <person name="Lucas S.M."/>
            <person name="Mago R."/>
            <person name="Mauceli E."/>
            <person name="Morin E."/>
            <person name="Murat C."/>
            <person name="Pangilinan J.L."/>
            <person name="Park R."/>
            <person name="Pearson M."/>
            <person name="Quesneville H."/>
            <person name="Rouhier N."/>
            <person name="Sakthikumar S."/>
            <person name="Salamov A.A."/>
            <person name="Schmutz J."/>
            <person name="Selles B."/>
            <person name="Shapiro H."/>
            <person name="Tanguay P."/>
            <person name="Tuskan G.A."/>
            <person name="Henrissat B."/>
            <person name="Van de Peer Y."/>
            <person name="Rouze P."/>
            <person name="Ellis J.G."/>
            <person name="Dodds P.N."/>
            <person name="Schein J.E."/>
            <person name="Zhong S."/>
            <person name="Hamelin R.C."/>
            <person name="Grigoriev I.V."/>
            <person name="Szabo L.J."/>
            <person name="Martin F."/>
        </authorList>
    </citation>
    <scope>NUCLEOTIDE SEQUENCE [LARGE SCALE GENOMIC DNA]</scope>
    <source>
        <strain evidence="3">98AG31 / pathotype 3-4-7</strain>
    </source>
</reference>
<dbReference type="GeneID" id="18935839"/>
<sequence>MLCILYPTSPIDINKLLQPTSHSNISSTQGRVTRSTRGNIEAPATNTLPAAKRSRRTATQHPALGIDDRQLDAANEQELELANLTLQNYHEHKKSWPLARIQAQLARQASSDHQLGAVVIAEGQALLEALDHTVHMLAMAAGVSLPKLKRALGMVGGTHGENPWHRWLSFALDANKAPMPMQGAKDSSEQLTRCNKANSRTYQALDDDEYMVFTAKIFYALGGYPDYSYITVTEDLNVFGDASILIPEVPKLSIKDEN</sequence>
<dbReference type="VEuPathDB" id="FungiDB:MELLADRAFT_91255"/>
<name>F4RYD8_MELLP</name>
<organism evidence="3">
    <name type="scientific">Melampsora larici-populina (strain 98AG31 / pathotype 3-4-7)</name>
    <name type="common">Poplar leaf rust fungus</name>
    <dbReference type="NCBI Taxonomy" id="747676"/>
    <lineage>
        <taxon>Eukaryota</taxon>
        <taxon>Fungi</taxon>
        <taxon>Dikarya</taxon>
        <taxon>Basidiomycota</taxon>
        <taxon>Pucciniomycotina</taxon>
        <taxon>Pucciniomycetes</taxon>
        <taxon>Pucciniales</taxon>
        <taxon>Melampsoraceae</taxon>
        <taxon>Melampsora</taxon>
    </lineage>
</organism>
<evidence type="ECO:0000256" key="1">
    <source>
        <dbReference type="SAM" id="MobiDB-lite"/>
    </source>
</evidence>
<accession>F4RYD8</accession>
<keyword evidence="3" id="KW-1185">Reference proteome</keyword>
<protein>
    <submittedName>
        <fullName evidence="2">Uncharacterized protein</fullName>
    </submittedName>
</protein>
<dbReference type="RefSeq" id="XP_007414139.1">
    <property type="nucleotide sequence ID" value="XM_007414077.1"/>
</dbReference>
<dbReference type="HOGENOM" id="CLU_025212_4_0_1"/>
<proteinExistence type="predicted"/>
<evidence type="ECO:0000313" key="3">
    <source>
        <dbReference type="Proteomes" id="UP000001072"/>
    </source>
</evidence>
<evidence type="ECO:0000313" key="2">
    <source>
        <dbReference type="EMBL" id="EGG02450.1"/>
    </source>
</evidence>
<dbReference type="OrthoDB" id="10438740at2759"/>
<feature type="compositionally biased region" description="Polar residues" evidence="1">
    <location>
        <begin position="22"/>
        <end position="48"/>
    </location>
</feature>
<feature type="region of interest" description="Disordered" evidence="1">
    <location>
        <begin position="22"/>
        <end position="61"/>
    </location>
</feature>